<organism evidence="2 3">
    <name type="scientific">Geothermobacter hydrogeniphilus</name>
    <dbReference type="NCBI Taxonomy" id="1969733"/>
    <lineage>
        <taxon>Bacteria</taxon>
        <taxon>Pseudomonadati</taxon>
        <taxon>Thermodesulfobacteriota</taxon>
        <taxon>Desulfuromonadia</taxon>
        <taxon>Desulfuromonadales</taxon>
        <taxon>Geothermobacteraceae</taxon>
        <taxon>Geothermobacter</taxon>
    </lineage>
</organism>
<dbReference type="InterPro" id="IPR000073">
    <property type="entry name" value="AB_hydrolase_1"/>
</dbReference>
<dbReference type="SUPFAM" id="SSF53474">
    <property type="entry name" value="alpha/beta-Hydrolases"/>
    <property type="match status" value="1"/>
</dbReference>
<dbReference type="AlphaFoldDB" id="A0A2K2H5L2"/>
<dbReference type="Gene3D" id="3.40.50.1820">
    <property type="entry name" value="alpha/beta hydrolase"/>
    <property type="match status" value="1"/>
</dbReference>
<accession>A0A2K2H5L2</accession>
<dbReference type="PANTHER" id="PTHR46438">
    <property type="entry name" value="ALPHA/BETA-HYDROLASES SUPERFAMILY PROTEIN"/>
    <property type="match status" value="1"/>
</dbReference>
<dbReference type="RefSeq" id="WP_103116866.1">
    <property type="nucleotide sequence ID" value="NZ_PPFX01000062.1"/>
</dbReference>
<evidence type="ECO:0000313" key="2">
    <source>
        <dbReference type="EMBL" id="PNU18614.1"/>
    </source>
</evidence>
<dbReference type="PANTHER" id="PTHR46438:SF2">
    <property type="entry name" value="ALPHA_BETA-HYDROLASES SUPERFAMILY PROTEIN"/>
    <property type="match status" value="1"/>
</dbReference>
<reference evidence="2 3" key="1">
    <citation type="journal article" date="2018" name="Genome Announc.">
        <title>Genome Sequence of Geothermobacter sp. HR-1 Iron Reducer from the Loihi Seamount.</title>
        <authorList>
            <person name="Smith H."/>
            <person name="Abuyen K."/>
            <person name="Tremblay J."/>
            <person name="Savalia P."/>
            <person name="Perez-Rodriguez I."/>
            <person name="Emerson D."/>
            <person name="Tully B."/>
            <person name="Amend J."/>
        </authorList>
    </citation>
    <scope>NUCLEOTIDE SEQUENCE [LARGE SCALE GENOMIC DNA]</scope>
    <source>
        <strain evidence="2 3">HR-1</strain>
    </source>
</reference>
<protein>
    <recommendedName>
        <fullName evidence="1">AB hydrolase-1 domain-containing protein</fullName>
    </recommendedName>
</protein>
<dbReference type="InterPro" id="IPR029058">
    <property type="entry name" value="AB_hydrolase_fold"/>
</dbReference>
<dbReference type="Pfam" id="PF12697">
    <property type="entry name" value="Abhydrolase_6"/>
    <property type="match status" value="1"/>
</dbReference>
<dbReference type="OrthoDB" id="9786110at2"/>
<gene>
    <name evidence="2" type="ORF">C2E25_16780</name>
</gene>
<proteinExistence type="predicted"/>
<evidence type="ECO:0000259" key="1">
    <source>
        <dbReference type="Pfam" id="PF12697"/>
    </source>
</evidence>
<comment type="caution">
    <text evidence="2">The sequence shown here is derived from an EMBL/GenBank/DDBJ whole genome shotgun (WGS) entry which is preliminary data.</text>
</comment>
<evidence type="ECO:0000313" key="3">
    <source>
        <dbReference type="Proteomes" id="UP000236340"/>
    </source>
</evidence>
<sequence length="267" mass="30047">MPTTGKISEQLEQWRDQARQEGVSHPANLPFFLPGRGDKKSPVLLVHGFCATPWEMLHPARRLAREGHDCLAVRLAGHGTTPEDLTDRSWREWLDTVCRGVELLAAGERPVAAVGSSTGALLVLMAAARTPLQRLVLLSPYLRLRHYLAPLAGWLKYLKAFQQQPNPEDLAPYFYDRRPLAGVEQINLLRNELQKQLTAIETPTLVLCAEGDQTVDPQSAEEIFNRLASREKRFFRYGPDVPHVLTIDENPQLEDTLKRISDFLADG</sequence>
<dbReference type="EMBL" id="PPFX01000062">
    <property type="protein sequence ID" value="PNU18614.1"/>
    <property type="molecule type" value="Genomic_DNA"/>
</dbReference>
<feature type="domain" description="AB hydrolase-1" evidence="1">
    <location>
        <begin position="43"/>
        <end position="243"/>
    </location>
</feature>
<name>A0A2K2H5L2_9BACT</name>
<dbReference type="Proteomes" id="UP000236340">
    <property type="component" value="Unassembled WGS sequence"/>
</dbReference>